<accession>A0A0D2MEQ5</accession>
<organism evidence="1 2">
    <name type="scientific">Hypholoma sublateritium (strain FD-334 SS-4)</name>
    <dbReference type="NCBI Taxonomy" id="945553"/>
    <lineage>
        <taxon>Eukaryota</taxon>
        <taxon>Fungi</taxon>
        <taxon>Dikarya</taxon>
        <taxon>Basidiomycota</taxon>
        <taxon>Agaricomycotina</taxon>
        <taxon>Agaricomycetes</taxon>
        <taxon>Agaricomycetidae</taxon>
        <taxon>Agaricales</taxon>
        <taxon>Agaricineae</taxon>
        <taxon>Strophariaceae</taxon>
        <taxon>Hypholoma</taxon>
    </lineage>
</organism>
<keyword evidence="2" id="KW-1185">Reference proteome</keyword>
<dbReference type="EMBL" id="KN817552">
    <property type="protein sequence ID" value="KJA22088.1"/>
    <property type="molecule type" value="Genomic_DNA"/>
</dbReference>
<evidence type="ECO:0000313" key="1">
    <source>
        <dbReference type="EMBL" id="KJA22088.1"/>
    </source>
</evidence>
<sequence>MEESKSRSHIAAPSECGSPLLAHKSKDVTSQPLPHQRISKSRRFTSAAVLLVVSACLLVSVDSVQHRLVNLVKWRGLSYESFLWNICETDTTSTFVVPPNCVEDSDWKTIEAEAYHGPEDASSSSQYVSYTTLNIPVPTKAHSLISFTSKGSHSGGSFAIITSPNQPRDTITFNISRRFKPQAGNFALICLSPVPQMQHGHSISISSPSRPLNRAPIEDEPQFYATTMILPELEEGSEPLQIPHFHTRLDDTVQKMGDIGSKVFFGHISLNTNGPCAIDAVSLTGGSIDIRSNGGSITGLFNSTKVLRLNTSNAPIIVNISLNHSDSPRSFPIASAETSNSPIHASVALFGGDAILGDGRTRSQFTVSAQTTNSPVDVEFKAATVGSALTAVVSTANSSARVVTHPTYEGEFHLSATSGSVEIEDAYADDRSGQGRPRHIEYRETANGVFSGVAYFGDMYPYGRIISGLGIVDRNITISSENSSVILVL</sequence>
<evidence type="ECO:0000313" key="2">
    <source>
        <dbReference type="Proteomes" id="UP000054270"/>
    </source>
</evidence>
<gene>
    <name evidence="1" type="ORF">HYPSUDRAFT_41212</name>
</gene>
<reference evidence="2" key="1">
    <citation type="submission" date="2014-04" db="EMBL/GenBank/DDBJ databases">
        <title>Evolutionary Origins and Diversification of the Mycorrhizal Mutualists.</title>
        <authorList>
            <consortium name="DOE Joint Genome Institute"/>
            <consortium name="Mycorrhizal Genomics Consortium"/>
            <person name="Kohler A."/>
            <person name="Kuo A."/>
            <person name="Nagy L.G."/>
            <person name="Floudas D."/>
            <person name="Copeland A."/>
            <person name="Barry K.W."/>
            <person name="Cichocki N."/>
            <person name="Veneault-Fourrey C."/>
            <person name="LaButti K."/>
            <person name="Lindquist E.A."/>
            <person name="Lipzen A."/>
            <person name="Lundell T."/>
            <person name="Morin E."/>
            <person name="Murat C."/>
            <person name="Riley R."/>
            <person name="Ohm R."/>
            <person name="Sun H."/>
            <person name="Tunlid A."/>
            <person name="Henrissat B."/>
            <person name="Grigoriev I.V."/>
            <person name="Hibbett D.S."/>
            <person name="Martin F."/>
        </authorList>
    </citation>
    <scope>NUCLEOTIDE SEQUENCE [LARGE SCALE GENOMIC DNA]</scope>
    <source>
        <strain evidence="2">FD-334 SS-4</strain>
    </source>
</reference>
<dbReference type="AlphaFoldDB" id="A0A0D2MEQ5"/>
<dbReference type="Proteomes" id="UP000054270">
    <property type="component" value="Unassembled WGS sequence"/>
</dbReference>
<proteinExistence type="predicted"/>
<dbReference type="STRING" id="945553.A0A0D2MEQ5"/>
<dbReference type="OrthoDB" id="5570013at2759"/>
<protein>
    <submittedName>
        <fullName evidence="1">Uncharacterized protein</fullName>
    </submittedName>
</protein>
<name>A0A0D2MEQ5_HYPSF</name>